<dbReference type="PANTHER" id="PTHR10937:SF4">
    <property type="entry name" value="GLUCOSAMINE-6-PHOSPHATE DEAMINASE"/>
    <property type="match status" value="1"/>
</dbReference>
<dbReference type="GO" id="GO:1901135">
    <property type="term" value="P:carbohydrate derivative metabolic process"/>
    <property type="evidence" value="ECO:0007669"/>
    <property type="project" value="InterPro"/>
</dbReference>
<evidence type="ECO:0000256" key="1">
    <source>
        <dbReference type="ARBA" id="ARBA00022737"/>
    </source>
</evidence>
<name>A0A395GAI2_9STAP</name>
<dbReference type="SUPFAM" id="SSF53697">
    <property type="entry name" value="SIS domain"/>
    <property type="match status" value="1"/>
</dbReference>
<dbReference type="RefSeq" id="WP_099579442.1">
    <property type="nucleotide sequence ID" value="NZ_MJBI02000002.1"/>
</dbReference>
<accession>A0A395GAI2</accession>
<evidence type="ECO:0000313" key="3">
    <source>
        <dbReference type="EMBL" id="RAI81079.1"/>
    </source>
</evidence>
<feature type="domain" description="SIS" evidence="2">
    <location>
        <begin position="36"/>
        <end position="195"/>
    </location>
</feature>
<evidence type="ECO:0000313" key="4">
    <source>
        <dbReference type="Proteomes" id="UP000229523"/>
    </source>
</evidence>
<reference evidence="3 4" key="1">
    <citation type="journal article" date="2018" name="Front. Microbiol.">
        <title>Description and Comparative Genomics of Macrococcus caseolyticus subsp. hominis subsp. nov., Macrococcus goetzii sp. nov., Macrococcus epidermidis sp. nov., and Macrococcus bohemicus sp. nov., Novel Macrococci From Human Clinical Material With Virulence Potential and Suspected Uptake of Foreign DNA by Natural Transformation.</title>
        <authorList>
            <person name="Maslanova I."/>
            <person name="Wertheimer Z."/>
            <person name="Sedlacek I."/>
            <person name="Svec P."/>
            <person name="Indrakova A."/>
            <person name="Kovarovic V."/>
            <person name="Schumann P."/>
            <person name="Sproer C."/>
            <person name="Kralova S."/>
            <person name="Sedo O."/>
            <person name="Kristofova L."/>
            <person name="Vrbovska V."/>
            <person name="Fuzik T."/>
            <person name="Petras P."/>
            <person name="Zdrahal Z."/>
            <person name="Ruzickova V."/>
            <person name="Doskar J."/>
            <person name="Pantucek R."/>
        </authorList>
    </citation>
    <scope>NUCLEOTIDE SEQUENCE [LARGE SCALE GENOMIC DNA]</scope>
    <source>
        <strain evidence="3 4">CCM 4927</strain>
    </source>
</reference>
<dbReference type="EMBL" id="MJBI02000002">
    <property type="protein sequence ID" value="RAI81079.1"/>
    <property type="molecule type" value="Genomic_DNA"/>
</dbReference>
<dbReference type="PROSITE" id="PS51464">
    <property type="entry name" value="SIS"/>
    <property type="match status" value="1"/>
</dbReference>
<comment type="caution">
    <text evidence="3">The sequence shown here is derived from an EMBL/GenBank/DDBJ whole genome shotgun (WGS) entry which is preliminary data.</text>
</comment>
<gene>
    <name evidence="3" type="ORF">BFS35_005805</name>
</gene>
<dbReference type="InterPro" id="IPR035466">
    <property type="entry name" value="GlmS/AgaS_SIS"/>
</dbReference>
<dbReference type="PANTHER" id="PTHR10937">
    <property type="entry name" value="GLUCOSAMINE--FRUCTOSE-6-PHOSPHATE AMINOTRANSFERASE, ISOMERIZING"/>
    <property type="match status" value="1"/>
</dbReference>
<dbReference type="InterPro" id="IPR001347">
    <property type="entry name" value="SIS_dom"/>
</dbReference>
<dbReference type="AlphaFoldDB" id="A0A395GAI2"/>
<dbReference type="Proteomes" id="UP000229523">
    <property type="component" value="Unassembled WGS sequence"/>
</dbReference>
<dbReference type="Pfam" id="PF01380">
    <property type="entry name" value="SIS"/>
    <property type="match status" value="1"/>
</dbReference>
<dbReference type="GO" id="GO:0097367">
    <property type="term" value="F:carbohydrate derivative binding"/>
    <property type="evidence" value="ECO:0007669"/>
    <property type="project" value="InterPro"/>
</dbReference>
<sequence>MNLHDTHTYKEIKQQPLVWQKTVELVDEKKDSFNDFIEGIKAQGKAVKILFTGAGSSAYVGDTLRTLYLSDRFHDFEVESVATTDFVTNPENYLNPDKSIIVVSFARSGNSPETKGSVELADQLSDNVYHVFITNNKDGYLAKYTGEKAFKVILPEETNDKSLAMTSSFSTMLLTAYLLFIGDVSSTFTSNAEEKFADIEAFAKHVSEKEFKKVFYVGSKENGAITRETSLKLNELSAGKIEIARETTLGFRHGPKAGLKDGSLFILLAHNEPYIKQYEVDLVKEVSNSEKNYEVLVLDEDHNDIGQVISQFKGIERALIYLTFGQLFATYTSVKNGLNPDNPSPDGFINRVVKGVEIYPYEQGK</sequence>
<dbReference type="Gene3D" id="3.40.50.10490">
    <property type="entry name" value="Glucose-6-phosphate isomerase like protein, domain 1"/>
    <property type="match status" value="2"/>
</dbReference>
<proteinExistence type="predicted"/>
<keyword evidence="1" id="KW-0677">Repeat</keyword>
<protein>
    <submittedName>
        <fullName evidence="3">SIS domain-containing protein</fullName>
    </submittedName>
</protein>
<keyword evidence="4" id="KW-1185">Reference proteome</keyword>
<dbReference type="CDD" id="cd05008">
    <property type="entry name" value="SIS_GlmS_GlmD_1"/>
    <property type="match status" value="1"/>
</dbReference>
<evidence type="ECO:0000259" key="2">
    <source>
        <dbReference type="PROSITE" id="PS51464"/>
    </source>
</evidence>
<dbReference type="InterPro" id="IPR046348">
    <property type="entry name" value="SIS_dom_sf"/>
</dbReference>
<organism evidence="3 4">
    <name type="scientific">Macrococcoides goetzii</name>
    <dbReference type="NCBI Taxonomy" id="1891097"/>
    <lineage>
        <taxon>Bacteria</taxon>
        <taxon>Bacillati</taxon>
        <taxon>Bacillota</taxon>
        <taxon>Bacilli</taxon>
        <taxon>Bacillales</taxon>
        <taxon>Staphylococcaceae</taxon>
        <taxon>Macrococcoides</taxon>
    </lineage>
</organism>